<dbReference type="GO" id="GO:0008080">
    <property type="term" value="F:N-acetyltransferase activity"/>
    <property type="evidence" value="ECO:0007669"/>
    <property type="project" value="InterPro"/>
</dbReference>
<evidence type="ECO:0000256" key="4">
    <source>
        <dbReference type="ARBA" id="ARBA00023315"/>
    </source>
</evidence>
<dbReference type="PROSITE" id="PS51186">
    <property type="entry name" value="GNAT"/>
    <property type="match status" value="1"/>
</dbReference>
<keyword evidence="7" id="KW-1185">Reference proteome</keyword>
<dbReference type="OrthoDB" id="9794566at2"/>
<dbReference type="SUPFAM" id="SSF55729">
    <property type="entry name" value="Acyl-CoA N-acyltransferases (Nat)"/>
    <property type="match status" value="1"/>
</dbReference>
<reference evidence="6 7" key="1">
    <citation type="journal article" date="2010" name="Stand. Genomic Sci.">
        <title>Complete genome sequence of Acetohalobium arabaticum type strain (Z-7288).</title>
        <authorList>
            <person name="Sikorski J."/>
            <person name="Lapidus A."/>
            <person name="Chertkov O."/>
            <person name="Lucas S."/>
            <person name="Copeland A."/>
            <person name="Glavina Del Rio T."/>
            <person name="Nolan M."/>
            <person name="Tice H."/>
            <person name="Cheng J.F."/>
            <person name="Han C."/>
            <person name="Brambilla E."/>
            <person name="Pitluck S."/>
            <person name="Liolios K."/>
            <person name="Ivanova N."/>
            <person name="Mavromatis K."/>
            <person name="Mikhailova N."/>
            <person name="Pati A."/>
            <person name="Bruce D."/>
            <person name="Detter C."/>
            <person name="Tapia R."/>
            <person name="Goodwin L."/>
            <person name="Chen A."/>
            <person name="Palaniappan K."/>
            <person name="Land M."/>
            <person name="Hauser L."/>
            <person name="Chang Y.J."/>
            <person name="Jeffries C.D."/>
            <person name="Rohde M."/>
            <person name="Goker M."/>
            <person name="Spring S."/>
            <person name="Woyke T."/>
            <person name="Bristow J."/>
            <person name="Eisen J.A."/>
            <person name="Markowitz V."/>
            <person name="Hugenholtz P."/>
            <person name="Kyrpides N.C."/>
            <person name="Klenk H.P."/>
        </authorList>
    </citation>
    <scope>NUCLEOTIDE SEQUENCE [LARGE SCALE GENOMIC DNA]</scope>
    <source>
        <strain evidence="7">ATCC 49924 / DSM 5501 / Z-7288</strain>
    </source>
</reference>
<feature type="domain" description="N-acetyltransferase" evidence="5">
    <location>
        <begin position="8"/>
        <end position="153"/>
    </location>
</feature>
<evidence type="ECO:0000313" key="7">
    <source>
        <dbReference type="Proteomes" id="UP000001661"/>
    </source>
</evidence>
<keyword evidence="3 6" id="KW-0808">Transferase</keyword>
<dbReference type="HOGENOM" id="CLU_013985_23_3_9"/>
<dbReference type="PANTHER" id="PTHR43420:SF44">
    <property type="entry name" value="ACETYLTRANSFERASE YPEA"/>
    <property type="match status" value="1"/>
</dbReference>
<keyword evidence="4" id="KW-0012">Acyltransferase</keyword>
<keyword evidence="2" id="KW-0963">Cytoplasm</keyword>
<accession>D9QT79</accession>
<dbReference type="InterPro" id="IPR006464">
    <property type="entry name" value="AcTrfase_RimI/Ard1"/>
</dbReference>
<dbReference type="InterPro" id="IPR016181">
    <property type="entry name" value="Acyl_CoA_acyltransferase"/>
</dbReference>
<dbReference type="NCBIfam" id="TIGR01575">
    <property type="entry name" value="rimI"/>
    <property type="match status" value="1"/>
</dbReference>
<dbReference type="EMBL" id="CP002105">
    <property type="protein sequence ID" value="ADL13579.1"/>
    <property type="molecule type" value="Genomic_DNA"/>
</dbReference>
<comment type="similarity">
    <text evidence="1">Belongs to the acetyltransferase family. RimI subfamily.</text>
</comment>
<evidence type="ECO:0000256" key="3">
    <source>
        <dbReference type="ARBA" id="ARBA00022679"/>
    </source>
</evidence>
<evidence type="ECO:0000313" key="6">
    <source>
        <dbReference type="EMBL" id="ADL13579.1"/>
    </source>
</evidence>
<dbReference type="PANTHER" id="PTHR43420">
    <property type="entry name" value="ACETYLTRANSFERASE"/>
    <property type="match status" value="1"/>
</dbReference>
<organism evidence="6 7">
    <name type="scientific">Acetohalobium arabaticum (strain ATCC 49924 / DSM 5501 / Z-7288)</name>
    <dbReference type="NCBI Taxonomy" id="574087"/>
    <lineage>
        <taxon>Bacteria</taxon>
        <taxon>Bacillati</taxon>
        <taxon>Bacillota</taxon>
        <taxon>Clostridia</taxon>
        <taxon>Halanaerobiales</taxon>
        <taxon>Halobacteroidaceae</taxon>
        <taxon>Acetohalobium</taxon>
    </lineage>
</organism>
<dbReference type="KEGG" id="aar:Acear_2089"/>
<dbReference type="RefSeq" id="WP_013279022.1">
    <property type="nucleotide sequence ID" value="NC_014378.1"/>
</dbReference>
<dbReference type="CDD" id="cd04301">
    <property type="entry name" value="NAT_SF"/>
    <property type="match status" value="1"/>
</dbReference>
<evidence type="ECO:0000256" key="2">
    <source>
        <dbReference type="ARBA" id="ARBA00022490"/>
    </source>
</evidence>
<dbReference type="AlphaFoldDB" id="D9QT79"/>
<gene>
    <name evidence="6" type="ordered locus">Acear_2089</name>
</gene>
<dbReference type="Proteomes" id="UP000001661">
    <property type="component" value="Chromosome"/>
</dbReference>
<proteinExistence type="inferred from homology"/>
<dbReference type="STRING" id="574087.Acear_2089"/>
<dbReference type="InterPro" id="IPR000182">
    <property type="entry name" value="GNAT_dom"/>
</dbReference>
<dbReference type="Pfam" id="PF00583">
    <property type="entry name" value="Acetyltransf_1"/>
    <property type="match status" value="1"/>
</dbReference>
<evidence type="ECO:0000256" key="1">
    <source>
        <dbReference type="ARBA" id="ARBA00005395"/>
    </source>
</evidence>
<dbReference type="InterPro" id="IPR050680">
    <property type="entry name" value="YpeA/RimI_acetyltransf"/>
</dbReference>
<evidence type="ECO:0000259" key="5">
    <source>
        <dbReference type="PROSITE" id="PS51186"/>
    </source>
</evidence>
<name>D9QT79_ACEAZ</name>
<protein>
    <submittedName>
        <fullName evidence="6">Ribosomal-protein-alanine acetyltransferase</fullName>
    </submittedName>
</protein>
<dbReference type="eggNOG" id="COG0456">
    <property type="taxonomic scope" value="Bacteria"/>
</dbReference>
<dbReference type="Gene3D" id="3.40.630.30">
    <property type="match status" value="1"/>
</dbReference>
<sequence length="157" mass="18183">MIFDPVDLVLQPMQLADLERVIEIEEESFGSPWSVESFKKELTKNRYAHYLVLKKGAELIGYIGIWIFISEGHITTLAIAPAYRRQGLAKYLLDRIVSSLAESKVRKVTLEVRVSNQAARRLYRDYGFEEVGIKEDYYQNNQEDAVVMHKVLDKELD</sequence>